<keyword evidence="3" id="KW-1003">Cell membrane</keyword>
<gene>
    <name evidence="9" type="ORF">J2S41_003399</name>
</gene>
<evidence type="ECO:0000256" key="5">
    <source>
        <dbReference type="ARBA" id="ARBA00022989"/>
    </source>
</evidence>
<feature type="transmembrane region" description="Helical" evidence="7">
    <location>
        <begin position="229"/>
        <end position="251"/>
    </location>
</feature>
<accession>A0AAE3YRV8</accession>
<dbReference type="GO" id="GO:0005886">
    <property type="term" value="C:plasma membrane"/>
    <property type="evidence" value="ECO:0007669"/>
    <property type="project" value="UniProtKB-SubCell"/>
</dbReference>
<dbReference type="AlphaFoldDB" id="A0AAE3YRV8"/>
<dbReference type="PANTHER" id="PTHR30151">
    <property type="entry name" value="ALKANE SULFONATE ABC TRANSPORTER-RELATED, MEMBRANE SUBUNIT"/>
    <property type="match status" value="1"/>
</dbReference>
<keyword evidence="10" id="KW-1185">Reference proteome</keyword>
<dbReference type="Proteomes" id="UP001183643">
    <property type="component" value="Unassembled WGS sequence"/>
</dbReference>
<evidence type="ECO:0000256" key="1">
    <source>
        <dbReference type="ARBA" id="ARBA00004651"/>
    </source>
</evidence>
<dbReference type="RefSeq" id="WP_310368842.1">
    <property type="nucleotide sequence ID" value="NZ_JAVDYB010000001.1"/>
</dbReference>
<keyword evidence="5 7" id="KW-1133">Transmembrane helix</keyword>
<feature type="domain" description="ABC transmembrane type-1" evidence="8">
    <location>
        <begin position="68"/>
        <end position="248"/>
    </location>
</feature>
<evidence type="ECO:0000259" key="8">
    <source>
        <dbReference type="PROSITE" id="PS50928"/>
    </source>
</evidence>
<dbReference type="PROSITE" id="PS50928">
    <property type="entry name" value="ABC_TM1"/>
    <property type="match status" value="1"/>
</dbReference>
<dbReference type="InterPro" id="IPR035906">
    <property type="entry name" value="MetI-like_sf"/>
</dbReference>
<evidence type="ECO:0000256" key="7">
    <source>
        <dbReference type="RuleBase" id="RU363032"/>
    </source>
</evidence>
<dbReference type="InterPro" id="IPR000515">
    <property type="entry name" value="MetI-like"/>
</dbReference>
<evidence type="ECO:0000256" key="2">
    <source>
        <dbReference type="ARBA" id="ARBA00022448"/>
    </source>
</evidence>
<feature type="transmembrane region" description="Helical" evidence="7">
    <location>
        <begin position="21"/>
        <end position="45"/>
    </location>
</feature>
<keyword evidence="4 7" id="KW-0812">Transmembrane</keyword>
<comment type="similarity">
    <text evidence="7">Belongs to the binding-protein-dependent transport system permease family.</text>
</comment>
<evidence type="ECO:0000313" key="10">
    <source>
        <dbReference type="Proteomes" id="UP001183643"/>
    </source>
</evidence>
<name>A0AAE3YRV8_9ACTN</name>
<evidence type="ECO:0000256" key="6">
    <source>
        <dbReference type="ARBA" id="ARBA00023136"/>
    </source>
</evidence>
<dbReference type="Pfam" id="PF00528">
    <property type="entry name" value="BPD_transp_1"/>
    <property type="match status" value="1"/>
</dbReference>
<dbReference type="PANTHER" id="PTHR30151:SF20">
    <property type="entry name" value="ABC TRANSPORTER PERMEASE PROTEIN HI_0355-RELATED"/>
    <property type="match status" value="1"/>
</dbReference>
<feature type="transmembrane region" description="Helical" evidence="7">
    <location>
        <begin position="74"/>
        <end position="96"/>
    </location>
</feature>
<evidence type="ECO:0000256" key="4">
    <source>
        <dbReference type="ARBA" id="ARBA00022692"/>
    </source>
</evidence>
<comment type="caution">
    <text evidence="9">The sequence shown here is derived from an EMBL/GenBank/DDBJ whole genome shotgun (WGS) entry which is preliminary data.</text>
</comment>
<comment type="subcellular location">
    <subcellularLocation>
        <location evidence="1 7">Cell membrane</location>
        <topology evidence="1 7">Multi-pass membrane protein</topology>
    </subcellularLocation>
</comment>
<organism evidence="9 10">
    <name type="scientific">Catenuloplanes atrovinosus</name>
    <dbReference type="NCBI Taxonomy" id="137266"/>
    <lineage>
        <taxon>Bacteria</taxon>
        <taxon>Bacillati</taxon>
        <taxon>Actinomycetota</taxon>
        <taxon>Actinomycetes</taxon>
        <taxon>Micromonosporales</taxon>
        <taxon>Micromonosporaceae</taxon>
        <taxon>Catenuloplanes</taxon>
    </lineage>
</organism>
<feature type="transmembrane region" description="Helical" evidence="7">
    <location>
        <begin position="134"/>
        <end position="154"/>
    </location>
</feature>
<protein>
    <submittedName>
        <fullName evidence="9">NitT/TauT family transport system permease protein</fullName>
    </submittedName>
</protein>
<dbReference type="CDD" id="cd06261">
    <property type="entry name" value="TM_PBP2"/>
    <property type="match status" value="1"/>
</dbReference>
<dbReference type="EMBL" id="JAVDYB010000001">
    <property type="protein sequence ID" value="MDR7276621.1"/>
    <property type="molecule type" value="Genomic_DNA"/>
</dbReference>
<evidence type="ECO:0000313" key="9">
    <source>
        <dbReference type="EMBL" id="MDR7276621.1"/>
    </source>
</evidence>
<dbReference type="Gene3D" id="1.10.3720.10">
    <property type="entry name" value="MetI-like"/>
    <property type="match status" value="1"/>
</dbReference>
<keyword evidence="2 7" id="KW-0813">Transport</keyword>
<reference evidence="9" key="1">
    <citation type="submission" date="2023-07" db="EMBL/GenBank/DDBJ databases">
        <title>Sequencing the genomes of 1000 actinobacteria strains.</title>
        <authorList>
            <person name="Klenk H.-P."/>
        </authorList>
    </citation>
    <scope>NUCLEOTIDE SEQUENCE</scope>
    <source>
        <strain evidence="9">DSM 44707</strain>
    </source>
</reference>
<feature type="transmembrane region" description="Helical" evidence="7">
    <location>
        <begin position="187"/>
        <end position="205"/>
    </location>
</feature>
<keyword evidence="6 7" id="KW-0472">Membrane</keyword>
<proteinExistence type="inferred from homology"/>
<evidence type="ECO:0000256" key="3">
    <source>
        <dbReference type="ARBA" id="ARBA00022475"/>
    </source>
</evidence>
<dbReference type="GO" id="GO:0055085">
    <property type="term" value="P:transmembrane transport"/>
    <property type="evidence" value="ECO:0007669"/>
    <property type="project" value="InterPro"/>
</dbReference>
<sequence>MNAEPAGGRVRWRPPALGLPLLGIAVAVGLWWLFTALFEVSPLFLPGPPDLVESLREPGRGQYLLERSLETVKVTLIGFGIAMGGGFAVALLLAAFRGVERAVMPVLVALNAVPKVGLAPLLVVWLGFDIEPKVVLVVLICFFPMLVTTMSGLASTPAELGELTESLAASRWQAYVKVRVPWALPQIFVGLKLSVPLAVIGAVVAETNNPNSGLGSVIVKASAQFETPLAFVSLVLLALLSAGLFYLVAGLERLMLPWARDISAHRA</sequence>
<feature type="transmembrane region" description="Helical" evidence="7">
    <location>
        <begin position="108"/>
        <end position="128"/>
    </location>
</feature>
<dbReference type="SUPFAM" id="SSF161098">
    <property type="entry name" value="MetI-like"/>
    <property type="match status" value="1"/>
</dbReference>